<dbReference type="Gramene" id="mRNA:HanXRQr2_Chr02g0080121">
    <property type="protein sequence ID" value="CDS:HanXRQr2_Chr02g0080121.1"/>
    <property type="gene ID" value="HanXRQr2_Chr02g0080121"/>
</dbReference>
<dbReference type="AlphaFoldDB" id="A0A9K3JR29"/>
<dbReference type="EMBL" id="MNCJ02000317">
    <property type="protein sequence ID" value="KAF5819662.1"/>
    <property type="molecule type" value="Genomic_DNA"/>
</dbReference>
<evidence type="ECO:0000313" key="2">
    <source>
        <dbReference type="EMBL" id="KAF5819662.1"/>
    </source>
</evidence>
<keyword evidence="1" id="KW-0472">Membrane</keyword>
<gene>
    <name evidence="2" type="ORF">HanXRQr2_Chr02g0080121</name>
</gene>
<organism evidence="2 3">
    <name type="scientific">Helianthus annuus</name>
    <name type="common">Common sunflower</name>
    <dbReference type="NCBI Taxonomy" id="4232"/>
    <lineage>
        <taxon>Eukaryota</taxon>
        <taxon>Viridiplantae</taxon>
        <taxon>Streptophyta</taxon>
        <taxon>Embryophyta</taxon>
        <taxon>Tracheophyta</taxon>
        <taxon>Spermatophyta</taxon>
        <taxon>Magnoliopsida</taxon>
        <taxon>eudicotyledons</taxon>
        <taxon>Gunneridae</taxon>
        <taxon>Pentapetalae</taxon>
        <taxon>asterids</taxon>
        <taxon>campanulids</taxon>
        <taxon>Asterales</taxon>
        <taxon>Asteraceae</taxon>
        <taxon>Asteroideae</taxon>
        <taxon>Heliantheae alliance</taxon>
        <taxon>Heliantheae</taxon>
        <taxon>Helianthus</taxon>
    </lineage>
</organism>
<protein>
    <submittedName>
        <fullName evidence="2">Uncharacterized protein</fullName>
    </submittedName>
</protein>
<name>A0A9K3JR29_HELAN</name>
<evidence type="ECO:0000256" key="1">
    <source>
        <dbReference type="SAM" id="Phobius"/>
    </source>
</evidence>
<proteinExistence type="predicted"/>
<keyword evidence="1" id="KW-0812">Transmembrane</keyword>
<keyword evidence="3" id="KW-1185">Reference proteome</keyword>
<accession>A0A9K3JR29</accession>
<reference evidence="2" key="1">
    <citation type="journal article" date="2017" name="Nature">
        <title>The sunflower genome provides insights into oil metabolism, flowering and Asterid evolution.</title>
        <authorList>
            <person name="Badouin H."/>
            <person name="Gouzy J."/>
            <person name="Grassa C.J."/>
            <person name="Murat F."/>
            <person name="Staton S.E."/>
            <person name="Cottret L."/>
            <person name="Lelandais-Briere C."/>
            <person name="Owens G.L."/>
            <person name="Carrere S."/>
            <person name="Mayjonade B."/>
            <person name="Legrand L."/>
            <person name="Gill N."/>
            <person name="Kane N.C."/>
            <person name="Bowers J.E."/>
            <person name="Hubner S."/>
            <person name="Bellec A."/>
            <person name="Berard A."/>
            <person name="Berges H."/>
            <person name="Blanchet N."/>
            <person name="Boniface M.C."/>
            <person name="Brunel D."/>
            <person name="Catrice O."/>
            <person name="Chaidir N."/>
            <person name="Claudel C."/>
            <person name="Donnadieu C."/>
            <person name="Faraut T."/>
            <person name="Fievet G."/>
            <person name="Helmstetter N."/>
            <person name="King M."/>
            <person name="Knapp S.J."/>
            <person name="Lai Z."/>
            <person name="Le Paslier M.C."/>
            <person name="Lippi Y."/>
            <person name="Lorenzon L."/>
            <person name="Mandel J.R."/>
            <person name="Marage G."/>
            <person name="Marchand G."/>
            <person name="Marquand E."/>
            <person name="Bret-Mestries E."/>
            <person name="Morien E."/>
            <person name="Nambeesan S."/>
            <person name="Nguyen T."/>
            <person name="Pegot-Espagnet P."/>
            <person name="Pouilly N."/>
            <person name="Raftis F."/>
            <person name="Sallet E."/>
            <person name="Schiex T."/>
            <person name="Thomas J."/>
            <person name="Vandecasteele C."/>
            <person name="Vares D."/>
            <person name="Vear F."/>
            <person name="Vautrin S."/>
            <person name="Crespi M."/>
            <person name="Mangin B."/>
            <person name="Burke J.M."/>
            <person name="Salse J."/>
            <person name="Munos S."/>
            <person name="Vincourt P."/>
            <person name="Rieseberg L.H."/>
            <person name="Langlade N.B."/>
        </authorList>
    </citation>
    <scope>NUCLEOTIDE SEQUENCE</scope>
    <source>
        <tissue evidence="2">Leaves</tissue>
    </source>
</reference>
<feature type="transmembrane region" description="Helical" evidence="1">
    <location>
        <begin position="12"/>
        <end position="37"/>
    </location>
</feature>
<comment type="caution">
    <text evidence="2">The sequence shown here is derived from an EMBL/GenBank/DDBJ whole genome shotgun (WGS) entry which is preliminary data.</text>
</comment>
<dbReference type="Proteomes" id="UP000215914">
    <property type="component" value="Unassembled WGS sequence"/>
</dbReference>
<keyword evidence="1" id="KW-1133">Transmembrane helix</keyword>
<evidence type="ECO:0000313" key="3">
    <source>
        <dbReference type="Proteomes" id="UP000215914"/>
    </source>
</evidence>
<reference evidence="2" key="2">
    <citation type="submission" date="2020-06" db="EMBL/GenBank/DDBJ databases">
        <title>Helianthus annuus Genome sequencing and assembly Release 2.</title>
        <authorList>
            <person name="Gouzy J."/>
            <person name="Langlade N."/>
            <person name="Munos S."/>
        </authorList>
    </citation>
    <scope>NUCLEOTIDE SEQUENCE</scope>
    <source>
        <tissue evidence="2">Leaves</tissue>
    </source>
</reference>
<sequence length="63" mass="7395">MDSLFQLILDTLFTIATGLLFSRVLFLIDVVVLRLVCIIDCNFEGMRTLLISRTLRDLFIYFY</sequence>